<comment type="caution">
    <text evidence="9">The sequence shown here is derived from an EMBL/GenBank/DDBJ whole genome shotgun (WGS) entry which is preliminary data.</text>
</comment>
<keyword evidence="4 7" id="KW-0964">Secreted</keyword>
<feature type="transmembrane region" description="Helical" evidence="8">
    <location>
        <begin position="82"/>
        <end position="101"/>
    </location>
</feature>
<keyword evidence="9" id="KW-0346">Stress response</keyword>
<keyword evidence="8" id="KW-0472">Membrane</keyword>
<evidence type="ECO:0000256" key="1">
    <source>
        <dbReference type="ARBA" id="ARBA00004613"/>
    </source>
</evidence>
<dbReference type="PANTHER" id="PTHR33109:SF60">
    <property type="entry name" value="EPIDERMAL PATTERNING FACTOR-LIKE PROTEIN 8"/>
    <property type="match status" value="1"/>
</dbReference>
<dbReference type="Proteomes" id="UP000436088">
    <property type="component" value="Unassembled WGS sequence"/>
</dbReference>
<evidence type="ECO:0000313" key="10">
    <source>
        <dbReference type="Proteomes" id="UP000436088"/>
    </source>
</evidence>
<name>A0A6A2XVS0_HIBSY</name>
<dbReference type="AlphaFoldDB" id="A0A6A2XVS0"/>
<keyword evidence="6" id="KW-1015">Disulfide bond</keyword>
<keyword evidence="8" id="KW-1133">Transmembrane helix</keyword>
<dbReference type="GO" id="GO:0010052">
    <property type="term" value="P:guard cell differentiation"/>
    <property type="evidence" value="ECO:0007669"/>
    <property type="project" value="UniProtKB-UniRule"/>
</dbReference>
<dbReference type="EMBL" id="VEPZ02001421">
    <property type="protein sequence ID" value="KAE8674070.1"/>
    <property type="molecule type" value="Genomic_DNA"/>
</dbReference>
<evidence type="ECO:0000256" key="5">
    <source>
        <dbReference type="ARBA" id="ARBA00022729"/>
    </source>
</evidence>
<evidence type="ECO:0000313" key="9">
    <source>
        <dbReference type="EMBL" id="KAE8674070.1"/>
    </source>
</evidence>
<organism evidence="9 10">
    <name type="scientific">Hibiscus syriacus</name>
    <name type="common">Rose of Sharon</name>
    <dbReference type="NCBI Taxonomy" id="106335"/>
    <lineage>
        <taxon>Eukaryota</taxon>
        <taxon>Viridiplantae</taxon>
        <taxon>Streptophyta</taxon>
        <taxon>Embryophyta</taxon>
        <taxon>Tracheophyta</taxon>
        <taxon>Spermatophyta</taxon>
        <taxon>Magnoliopsida</taxon>
        <taxon>eudicotyledons</taxon>
        <taxon>Gunneridae</taxon>
        <taxon>Pentapetalae</taxon>
        <taxon>rosids</taxon>
        <taxon>malvids</taxon>
        <taxon>Malvales</taxon>
        <taxon>Malvaceae</taxon>
        <taxon>Malvoideae</taxon>
        <taxon>Hibiscus</taxon>
    </lineage>
</organism>
<protein>
    <recommendedName>
        <fullName evidence="7">Epidermal patterning factor-like protein</fullName>
    </recommendedName>
</protein>
<keyword evidence="5" id="KW-0732">Signal</keyword>
<comment type="subcellular location">
    <subcellularLocation>
        <location evidence="1 7">Secreted</location>
    </subcellularLocation>
</comment>
<keyword evidence="10" id="KW-1185">Reference proteome</keyword>
<dbReference type="PANTHER" id="PTHR33109">
    <property type="entry name" value="EPIDERMAL PATTERNING FACTOR-LIKE PROTEIN 4"/>
    <property type="match status" value="1"/>
</dbReference>
<keyword evidence="3 7" id="KW-0217">Developmental protein</keyword>
<accession>A0A6A2XVS0</accession>
<evidence type="ECO:0000256" key="7">
    <source>
        <dbReference type="RuleBase" id="RU367102"/>
    </source>
</evidence>
<evidence type="ECO:0000256" key="4">
    <source>
        <dbReference type="ARBA" id="ARBA00022525"/>
    </source>
</evidence>
<keyword evidence="8" id="KW-0812">Transmembrane</keyword>
<evidence type="ECO:0000256" key="8">
    <source>
        <dbReference type="SAM" id="Phobius"/>
    </source>
</evidence>
<dbReference type="InterPro" id="IPR039455">
    <property type="entry name" value="EPFL"/>
</dbReference>
<evidence type="ECO:0000256" key="3">
    <source>
        <dbReference type="ARBA" id="ARBA00022473"/>
    </source>
</evidence>
<comment type="similarity">
    <text evidence="2 7">Belongs to the plant cysteine rich small secretory peptide family. Epidermal patterning factor subfamily.</text>
</comment>
<proteinExistence type="inferred from homology"/>
<sequence>MEKYVWWAMKSCIHATLGVQLIVEVREIRPCTGSLLFVGSAVEEEGPKQPTSEYQGDLGREVGNAHIKQAVMAASSRIYTNGLKVAITVTLIITVFLMPSVNSGGLQQSEMVLGSKPPCCVNKCSSCRPCMATLVIPTHIWKKNFEKLTYEDESYYLLAWKCKCGDQLFQP</sequence>
<dbReference type="GO" id="GO:0005576">
    <property type="term" value="C:extracellular region"/>
    <property type="evidence" value="ECO:0007669"/>
    <property type="project" value="UniProtKB-SubCell"/>
</dbReference>
<gene>
    <name evidence="9" type="ORF">F3Y22_tig00111769pilonHSYRG00349</name>
</gene>
<evidence type="ECO:0000256" key="2">
    <source>
        <dbReference type="ARBA" id="ARBA00008127"/>
    </source>
</evidence>
<comment type="function">
    <text evidence="7">Controls stomatal patterning.</text>
</comment>
<dbReference type="Pfam" id="PF17181">
    <property type="entry name" value="EPF"/>
    <property type="match status" value="1"/>
</dbReference>
<evidence type="ECO:0000256" key="6">
    <source>
        <dbReference type="ARBA" id="ARBA00023157"/>
    </source>
</evidence>
<reference evidence="9" key="1">
    <citation type="submission" date="2019-09" db="EMBL/GenBank/DDBJ databases">
        <title>Draft genome information of white flower Hibiscus syriacus.</title>
        <authorList>
            <person name="Kim Y.-M."/>
        </authorList>
    </citation>
    <scope>NUCLEOTIDE SEQUENCE [LARGE SCALE GENOMIC DNA]</scope>
    <source>
        <strain evidence="9">YM2019G1</strain>
    </source>
</reference>